<dbReference type="InterPro" id="IPR002734">
    <property type="entry name" value="RibDG_C"/>
</dbReference>
<evidence type="ECO:0000313" key="2">
    <source>
        <dbReference type="EMBL" id="PWD49892.1"/>
    </source>
</evidence>
<proteinExistence type="predicted"/>
<dbReference type="EMBL" id="PYHR01000002">
    <property type="protein sequence ID" value="PWD49892.1"/>
    <property type="molecule type" value="Genomic_DNA"/>
</dbReference>
<organism evidence="2 3">
    <name type="scientific">Serinibacter arcticus</name>
    <dbReference type="NCBI Taxonomy" id="1655435"/>
    <lineage>
        <taxon>Bacteria</taxon>
        <taxon>Bacillati</taxon>
        <taxon>Actinomycetota</taxon>
        <taxon>Actinomycetes</taxon>
        <taxon>Micrococcales</taxon>
        <taxon>Beutenbergiaceae</taxon>
        <taxon>Serinibacter</taxon>
    </lineage>
</organism>
<evidence type="ECO:0000313" key="3">
    <source>
        <dbReference type="Proteomes" id="UP000245166"/>
    </source>
</evidence>
<keyword evidence="3" id="KW-1185">Reference proteome</keyword>
<feature type="domain" description="Bacterial bifunctional deaminase-reductase C-terminal" evidence="1">
    <location>
        <begin position="20"/>
        <end position="200"/>
    </location>
</feature>
<dbReference type="InterPro" id="IPR024072">
    <property type="entry name" value="DHFR-like_dom_sf"/>
</dbReference>
<reference evidence="2 3" key="1">
    <citation type="submission" date="2018-03" db="EMBL/GenBank/DDBJ databases">
        <title>Genome assembly of novel Miniimonas species PCH200.</title>
        <authorList>
            <person name="Thakur V."/>
            <person name="Kumar V."/>
            <person name="Singh D."/>
        </authorList>
    </citation>
    <scope>NUCLEOTIDE SEQUENCE [LARGE SCALE GENOMIC DNA]</scope>
    <source>
        <strain evidence="2 3">PCH200</strain>
    </source>
</reference>
<gene>
    <name evidence="2" type="ORF">C8046_03535</name>
</gene>
<name>A0A2U1ZSJ3_9MICO</name>
<dbReference type="Pfam" id="PF01872">
    <property type="entry name" value="RibD_C"/>
    <property type="match status" value="1"/>
</dbReference>
<dbReference type="AlphaFoldDB" id="A0A2U1ZSJ3"/>
<dbReference type="GO" id="GO:0009231">
    <property type="term" value="P:riboflavin biosynthetic process"/>
    <property type="evidence" value="ECO:0007669"/>
    <property type="project" value="InterPro"/>
</dbReference>
<evidence type="ECO:0000259" key="1">
    <source>
        <dbReference type="Pfam" id="PF01872"/>
    </source>
</evidence>
<comment type="caution">
    <text evidence="2">The sequence shown here is derived from an EMBL/GenBank/DDBJ whole genome shotgun (WGS) entry which is preliminary data.</text>
</comment>
<dbReference type="Gene3D" id="3.40.430.10">
    <property type="entry name" value="Dihydrofolate Reductase, subunit A"/>
    <property type="match status" value="1"/>
</dbReference>
<accession>A0A2U1ZSJ3</accession>
<protein>
    <submittedName>
        <fullName evidence="2">Deaminase</fullName>
    </submittedName>
</protein>
<sequence>MFSGAARRAVRSRESDMSRIVVSTMLSIDGYADGPGGDVAALPMDQAFSAHNVERVRAAGHLLFGAVGYRGMLQYWPARVGDPEATPDDQYIASRYAAGIPITVISDSLTRDDVTAFEEQTTIVRRADAHDVVARLRASGTPGDVLLFGGLTLWTDLLAHGLVDELHLMVGPRVVAGDRRAFEGLTGIELDLLGVRTWADSRNVVLSYAPTNGGHRG</sequence>
<dbReference type="GO" id="GO:0008703">
    <property type="term" value="F:5-amino-6-(5-phosphoribosylamino)uracil reductase activity"/>
    <property type="evidence" value="ECO:0007669"/>
    <property type="project" value="InterPro"/>
</dbReference>
<dbReference type="Proteomes" id="UP000245166">
    <property type="component" value="Unassembled WGS sequence"/>
</dbReference>
<dbReference type="SUPFAM" id="SSF53597">
    <property type="entry name" value="Dihydrofolate reductase-like"/>
    <property type="match status" value="1"/>
</dbReference>